<proteinExistence type="predicted"/>
<dbReference type="EMBL" id="JAGMVJ010000029">
    <property type="protein sequence ID" value="KAH7069478.1"/>
    <property type="molecule type" value="Genomic_DNA"/>
</dbReference>
<feature type="region of interest" description="Disordered" evidence="5">
    <location>
        <begin position="1"/>
        <end position="22"/>
    </location>
</feature>
<dbReference type="AlphaFoldDB" id="A0A8K0QTR8"/>
<dbReference type="GO" id="GO:0005886">
    <property type="term" value="C:plasma membrane"/>
    <property type="evidence" value="ECO:0007669"/>
    <property type="project" value="UniProtKB-SubCell"/>
</dbReference>
<organism evidence="7 8">
    <name type="scientific">Paraphoma chrysanthemicola</name>
    <dbReference type="NCBI Taxonomy" id="798071"/>
    <lineage>
        <taxon>Eukaryota</taxon>
        <taxon>Fungi</taxon>
        <taxon>Dikarya</taxon>
        <taxon>Ascomycota</taxon>
        <taxon>Pezizomycotina</taxon>
        <taxon>Dothideomycetes</taxon>
        <taxon>Pleosporomycetidae</taxon>
        <taxon>Pleosporales</taxon>
        <taxon>Pleosporineae</taxon>
        <taxon>Phaeosphaeriaceae</taxon>
        <taxon>Paraphoma</taxon>
    </lineage>
</organism>
<dbReference type="Pfam" id="PF01544">
    <property type="entry name" value="CorA"/>
    <property type="match status" value="1"/>
</dbReference>
<evidence type="ECO:0000256" key="1">
    <source>
        <dbReference type="ARBA" id="ARBA00004651"/>
    </source>
</evidence>
<dbReference type="Gene3D" id="1.20.58.340">
    <property type="entry name" value="Magnesium transport protein CorA, transmembrane region"/>
    <property type="match status" value="1"/>
</dbReference>
<dbReference type="PANTHER" id="PTHR46494">
    <property type="entry name" value="CORA FAMILY METAL ION TRANSPORTER (EUROFUNG)"/>
    <property type="match status" value="1"/>
</dbReference>
<feature type="transmembrane region" description="Helical" evidence="6">
    <location>
        <begin position="533"/>
        <end position="554"/>
    </location>
</feature>
<evidence type="ECO:0000256" key="5">
    <source>
        <dbReference type="SAM" id="MobiDB-lite"/>
    </source>
</evidence>
<dbReference type="InterPro" id="IPR045863">
    <property type="entry name" value="CorA_TM1_TM2"/>
</dbReference>
<dbReference type="Proteomes" id="UP000813461">
    <property type="component" value="Unassembled WGS sequence"/>
</dbReference>
<comment type="subcellular location">
    <subcellularLocation>
        <location evidence="1">Cell membrane</location>
        <topology evidence="1">Multi-pass membrane protein</topology>
    </subcellularLocation>
</comment>
<reference evidence="7" key="1">
    <citation type="journal article" date="2021" name="Nat. Commun.">
        <title>Genetic determinants of endophytism in the Arabidopsis root mycobiome.</title>
        <authorList>
            <person name="Mesny F."/>
            <person name="Miyauchi S."/>
            <person name="Thiergart T."/>
            <person name="Pickel B."/>
            <person name="Atanasova L."/>
            <person name="Karlsson M."/>
            <person name="Huettel B."/>
            <person name="Barry K.W."/>
            <person name="Haridas S."/>
            <person name="Chen C."/>
            <person name="Bauer D."/>
            <person name="Andreopoulos W."/>
            <person name="Pangilinan J."/>
            <person name="LaButti K."/>
            <person name="Riley R."/>
            <person name="Lipzen A."/>
            <person name="Clum A."/>
            <person name="Drula E."/>
            <person name="Henrissat B."/>
            <person name="Kohler A."/>
            <person name="Grigoriev I.V."/>
            <person name="Martin F.M."/>
            <person name="Hacquard S."/>
        </authorList>
    </citation>
    <scope>NUCLEOTIDE SEQUENCE</scope>
    <source>
        <strain evidence="7">MPI-SDFR-AT-0120</strain>
    </source>
</reference>
<keyword evidence="3 6" id="KW-1133">Transmembrane helix</keyword>
<keyword evidence="2 6" id="KW-0812">Transmembrane</keyword>
<feature type="transmembrane region" description="Helical" evidence="6">
    <location>
        <begin position="566"/>
        <end position="587"/>
    </location>
</feature>
<dbReference type="SUPFAM" id="SSF144083">
    <property type="entry name" value="Magnesium transport protein CorA, transmembrane region"/>
    <property type="match status" value="1"/>
</dbReference>
<keyword evidence="4 6" id="KW-0472">Membrane</keyword>
<evidence type="ECO:0000256" key="3">
    <source>
        <dbReference type="ARBA" id="ARBA00022989"/>
    </source>
</evidence>
<protein>
    <submittedName>
        <fullName evidence="7">Cora-like Mg2+ transporter protein-domain-containing protein</fullName>
    </submittedName>
</protein>
<name>A0A8K0QTR8_9PLEO</name>
<dbReference type="InterPro" id="IPR002523">
    <property type="entry name" value="MgTranspt_CorA/ZnTranspt_ZntB"/>
</dbReference>
<comment type="caution">
    <text evidence="7">The sequence shown here is derived from an EMBL/GenBank/DDBJ whole genome shotgun (WGS) entry which is preliminary data.</text>
</comment>
<evidence type="ECO:0000313" key="8">
    <source>
        <dbReference type="Proteomes" id="UP000813461"/>
    </source>
</evidence>
<gene>
    <name evidence="7" type="ORF">FB567DRAFT_224823</name>
</gene>
<dbReference type="PANTHER" id="PTHR46494:SF1">
    <property type="entry name" value="CORA FAMILY METAL ION TRANSPORTER (EUROFUNG)"/>
    <property type="match status" value="1"/>
</dbReference>
<evidence type="ECO:0000256" key="4">
    <source>
        <dbReference type="ARBA" id="ARBA00023136"/>
    </source>
</evidence>
<dbReference type="GO" id="GO:0050897">
    <property type="term" value="F:cobalt ion binding"/>
    <property type="evidence" value="ECO:0007669"/>
    <property type="project" value="TreeGrafter"/>
</dbReference>
<keyword evidence="8" id="KW-1185">Reference proteome</keyword>
<evidence type="ECO:0000313" key="7">
    <source>
        <dbReference type="EMBL" id="KAH7069478.1"/>
    </source>
</evidence>
<sequence length="622" mass="71635">MSSSSDSRSEAPAKATPIKTTTGVSVDMGGAVWSTHAIPHSPVYQDPYVHIGDVYGRRQDTANTWEINDPGSKRMPYLAHIKSLTPMWKTLRHLSDWMEVGTTPLRWNEMDKPIEHDRRTNKTVMTFIEFEPAVKPKPKEISSPSQLRELFQSLSNDTVKHAPLRLFIVEDLSQQVIELLGSRFDIDPMFFRDQIDEYVWYNVRDPWAQPPSLMSNLKHRNWFRLRNMRLRYYKTDAEFQKARFETNAWNVLRRPDNDENHWKYQDSEDAVISTMRTRTSMWIGKDTECNDSTVGIILLDPTVSQGQPLWHDRTNWLPVPGMHAPSGPTFKASESWYKDIVNMTIAYPWFEVANAHEINMQILAKPTLYTICAEWLIVCEYVKTRLSQIERELEMPELFRSKGDAIESSLKRLHTWRRQIPVFREMVAETIEQALPAAARLTSTRPTPSNVPSSPLSALDTRSIVTDTIVINFEDTSGYEDIKPDFRRVLAALNEMQERVDRLTDIVTSEIGIEDSRRGLEDSRRGLEENHNMARLTWLATIFIPLSFISSMYSMNEDISALKTTYGWFFLTAVPFTLIIMAIGWVAGGGSLTPWKRQDDTKQRGVIGGKEVNPRKNSLKRS</sequence>
<evidence type="ECO:0000256" key="6">
    <source>
        <dbReference type="SAM" id="Phobius"/>
    </source>
</evidence>
<accession>A0A8K0QTR8</accession>
<dbReference type="OrthoDB" id="3231000at2759"/>
<dbReference type="GO" id="GO:0015095">
    <property type="term" value="F:magnesium ion transmembrane transporter activity"/>
    <property type="evidence" value="ECO:0007669"/>
    <property type="project" value="TreeGrafter"/>
</dbReference>
<dbReference type="GO" id="GO:0000287">
    <property type="term" value="F:magnesium ion binding"/>
    <property type="evidence" value="ECO:0007669"/>
    <property type="project" value="TreeGrafter"/>
</dbReference>
<dbReference type="GO" id="GO:0015087">
    <property type="term" value="F:cobalt ion transmembrane transporter activity"/>
    <property type="evidence" value="ECO:0007669"/>
    <property type="project" value="TreeGrafter"/>
</dbReference>
<evidence type="ECO:0000256" key="2">
    <source>
        <dbReference type="ARBA" id="ARBA00022692"/>
    </source>
</evidence>